<evidence type="ECO:0000313" key="1">
    <source>
        <dbReference type="EMBL" id="KIG12102.1"/>
    </source>
</evidence>
<dbReference type="Proteomes" id="UP000031599">
    <property type="component" value="Unassembled WGS sequence"/>
</dbReference>
<dbReference type="AlphaFoldDB" id="A0A0C2CW57"/>
<dbReference type="RefSeq" id="WP_146662451.1">
    <property type="nucleotide sequence ID" value="NZ_JMCC02000151.1"/>
</dbReference>
<sequence>MLGVGRFSVLGLALLTCAGPTNQVPPDETQRIVVDQAVSLSERCGELNDLTVMAWAWAQLCWHRTAPELERGRVPLEQCRADASARGLEAAGRIPAGIDLHAPFELANNCPPDPPSDIAQLRVDSDSHYAVEDGGTITITFTNFCDDDIEFGFSPDLESKPPMRIQTGPLTRRKITIPRKYGLRGRLDGDTVWTESLCKASRSGMFLTFNADCQTCTSDDVDPLRRTDCVEAGSCPAPGSR</sequence>
<proteinExistence type="predicted"/>
<gene>
    <name evidence="1" type="ORF">DB30_02047</name>
</gene>
<accession>A0A0C2CW57</accession>
<name>A0A0C2CW57_9BACT</name>
<dbReference type="EMBL" id="JMCC02000151">
    <property type="protein sequence ID" value="KIG12102.1"/>
    <property type="molecule type" value="Genomic_DNA"/>
</dbReference>
<protein>
    <submittedName>
        <fullName evidence="1">Uncharacterized protein</fullName>
    </submittedName>
</protein>
<comment type="caution">
    <text evidence="1">The sequence shown here is derived from an EMBL/GenBank/DDBJ whole genome shotgun (WGS) entry which is preliminary data.</text>
</comment>
<evidence type="ECO:0000313" key="2">
    <source>
        <dbReference type="Proteomes" id="UP000031599"/>
    </source>
</evidence>
<organism evidence="1 2">
    <name type="scientific">Enhygromyxa salina</name>
    <dbReference type="NCBI Taxonomy" id="215803"/>
    <lineage>
        <taxon>Bacteria</taxon>
        <taxon>Pseudomonadati</taxon>
        <taxon>Myxococcota</taxon>
        <taxon>Polyangia</taxon>
        <taxon>Nannocystales</taxon>
        <taxon>Nannocystaceae</taxon>
        <taxon>Enhygromyxa</taxon>
    </lineage>
</organism>
<reference evidence="1 2" key="1">
    <citation type="submission" date="2014-12" db="EMBL/GenBank/DDBJ databases">
        <title>Genome assembly of Enhygromyxa salina DSM 15201.</title>
        <authorList>
            <person name="Sharma G."/>
            <person name="Subramanian S."/>
        </authorList>
    </citation>
    <scope>NUCLEOTIDE SEQUENCE [LARGE SCALE GENOMIC DNA]</scope>
    <source>
        <strain evidence="1 2">DSM 15201</strain>
    </source>
</reference>